<dbReference type="InterPro" id="IPR029058">
    <property type="entry name" value="AB_hydrolase_fold"/>
</dbReference>
<organism evidence="2 3">
    <name type="scientific">Phialemonium thermophilum</name>
    <dbReference type="NCBI Taxonomy" id="223376"/>
    <lineage>
        <taxon>Eukaryota</taxon>
        <taxon>Fungi</taxon>
        <taxon>Dikarya</taxon>
        <taxon>Ascomycota</taxon>
        <taxon>Pezizomycotina</taxon>
        <taxon>Sordariomycetes</taxon>
        <taxon>Sordariomycetidae</taxon>
        <taxon>Cephalothecales</taxon>
        <taxon>Cephalothecaceae</taxon>
        <taxon>Phialemonium</taxon>
    </lineage>
</organism>
<evidence type="ECO:0000313" key="3">
    <source>
        <dbReference type="Proteomes" id="UP001586593"/>
    </source>
</evidence>
<dbReference type="PANTHER" id="PTHR43798">
    <property type="entry name" value="MONOACYLGLYCEROL LIPASE"/>
    <property type="match status" value="1"/>
</dbReference>
<comment type="caution">
    <text evidence="2">The sequence shown here is derived from an EMBL/GenBank/DDBJ whole genome shotgun (WGS) entry which is preliminary data.</text>
</comment>
<dbReference type="InterPro" id="IPR022742">
    <property type="entry name" value="Hydrolase_4"/>
</dbReference>
<dbReference type="Pfam" id="PF12146">
    <property type="entry name" value="Hydrolase_4"/>
    <property type="match status" value="1"/>
</dbReference>
<evidence type="ECO:0000259" key="1">
    <source>
        <dbReference type="Pfam" id="PF12146"/>
    </source>
</evidence>
<evidence type="ECO:0000313" key="2">
    <source>
        <dbReference type="EMBL" id="KAL1848938.1"/>
    </source>
</evidence>
<feature type="domain" description="Serine aminopeptidase S33" evidence="1">
    <location>
        <begin position="27"/>
        <end position="248"/>
    </location>
</feature>
<keyword evidence="3" id="KW-1185">Reference proteome</keyword>
<accession>A0ABR3VZ33</accession>
<dbReference type="SUPFAM" id="SSF53474">
    <property type="entry name" value="alpha/beta-Hydrolases"/>
    <property type="match status" value="1"/>
</dbReference>
<sequence length="273" mass="28763">MPFIQLGEKQLFYTWSDGKVGAARPAARTLLLLHGLGSSSSFYATVIPSLAQAGYSCLAIDSYGSGLSRYGGHRQDTRTLAADAREVLTRLGREPQATVVVGHSMGCIVASELAARDDFAGVVLVGAIHPSPKYADAFSKRIATVTAHGMEPLADAIPTSATGSKSTPVHHAFIRTLLLSQAAEGYASLCNAIITARQPDYAKIRCPVLFIVGAEDKTAALADTNEIMGSLGSQPTAVRVESLAGVGHWHCIEAADQVAALIRGFLEQIRASE</sequence>
<dbReference type="Proteomes" id="UP001586593">
    <property type="component" value="Unassembled WGS sequence"/>
</dbReference>
<dbReference type="PANTHER" id="PTHR43798:SF5">
    <property type="entry name" value="MONOACYLGLYCEROL LIPASE ABHD6"/>
    <property type="match status" value="1"/>
</dbReference>
<name>A0ABR3VZ33_9PEZI</name>
<proteinExistence type="predicted"/>
<dbReference type="InterPro" id="IPR050266">
    <property type="entry name" value="AB_hydrolase_sf"/>
</dbReference>
<gene>
    <name evidence="2" type="ORF">VTK73DRAFT_9978</name>
</gene>
<dbReference type="Gene3D" id="3.40.50.1820">
    <property type="entry name" value="alpha/beta hydrolase"/>
    <property type="match status" value="1"/>
</dbReference>
<dbReference type="EMBL" id="JAZHXJ010000895">
    <property type="protein sequence ID" value="KAL1848938.1"/>
    <property type="molecule type" value="Genomic_DNA"/>
</dbReference>
<protein>
    <recommendedName>
        <fullName evidence="1">Serine aminopeptidase S33 domain-containing protein</fullName>
    </recommendedName>
</protein>
<reference evidence="2 3" key="1">
    <citation type="journal article" date="2024" name="Commun. Biol.">
        <title>Comparative genomic analysis of thermophilic fungi reveals convergent evolutionary adaptations and gene losses.</title>
        <authorList>
            <person name="Steindorff A.S."/>
            <person name="Aguilar-Pontes M.V."/>
            <person name="Robinson A.J."/>
            <person name="Andreopoulos B."/>
            <person name="LaButti K."/>
            <person name="Kuo A."/>
            <person name="Mondo S."/>
            <person name="Riley R."/>
            <person name="Otillar R."/>
            <person name="Haridas S."/>
            <person name="Lipzen A."/>
            <person name="Grimwood J."/>
            <person name="Schmutz J."/>
            <person name="Clum A."/>
            <person name="Reid I.D."/>
            <person name="Moisan M.C."/>
            <person name="Butler G."/>
            <person name="Nguyen T.T.M."/>
            <person name="Dewar K."/>
            <person name="Conant G."/>
            <person name="Drula E."/>
            <person name="Henrissat B."/>
            <person name="Hansel C."/>
            <person name="Singer S."/>
            <person name="Hutchinson M.I."/>
            <person name="de Vries R.P."/>
            <person name="Natvig D.O."/>
            <person name="Powell A.J."/>
            <person name="Tsang A."/>
            <person name="Grigoriev I.V."/>
        </authorList>
    </citation>
    <scope>NUCLEOTIDE SEQUENCE [LARGE SCALE GENOMIC DNA]</scope>
    <source>
        <strain evidence="2 3">ATCC 24622</strain>
    </source>
</reference>